<feature type="transmembrane region" description="Helical" evidence="19">
    <location>
        <begin position="678"/>
        <end position="700"/>
    </location>
</feature>
<keyword evidence="13" id="KW-0325">Glycoprotein</keyword>
<keyword evidence="6 17" id="KW-0833">Ubl conjugation pathway</keyword>
<dbReference type="GO" id="GO:0016579">
    <property type="term" value="P:protein deubiquitination"/>
    <property type="evidence" value="ECO:0007669"/>
    <property type="project" value="InterPro"/>
</dbReference>
<proteinExistence type="inferred from homology"/>
<comment type="catalytic activity">
    <reaction evidence="1 17">
        <text>Thiol-dependent hydrolysis of ester, thioester, amide, peptide and isopeptide bonds formed by the C-terminal Gly of ubiquitin (a 76-residue protein attached to proteins as an intracellular targeting signal).</text>
        <dbReference type="EC" id="3.4.19.12"/>
    </reaction>
</comment>
<dbReference type="GO" id="GO:0060255">
    <property type="term" value="P:regulation of macromolecule metabolic process"/>
    <property type="evidence" value="ECO:0007669"/>
    <property type="project" value="UniProtKB-ARBA"/>
</dbReference>
<dbReference type="GO" id="GO:0004843">
    <property type="term" value="F:cysteine-type deubiquitinase activity"/>
    <property type="evidence" value="ECO:0007669"/>
    <property type="project" value="UniProtKB-UniRule"/>
</dbReference>
<dbReference type="InterPro" id="IPR038765">
    <property type="entry name" value="Papain-like_cys_pep_sf"/>
</dbReference>
<evidence type="ECO:0000256" key="11">
    <source>
        <dbReference type="ARBA" id="ARBA00023136"/>
    </source>
</evidence>
<dbReference type="CDD" id="cd02663">
    <property type="entry name" value="Peptidase_C19G"/>
    <property type="match status" value="1"/>
</dbReference>
<dbReference type="GO" id="GO:0016020">
    <property type="term" value="C:membrane"/>
    <property type="evidence" value="ECO:0007669"/>
    <property type="project" value="UniProtKB-SubCell"/>
</dbReference>
<dbReference type="PROSITE" id="PS50262">
    <property type="entry name" value="G_PROTEIN_RECEP_F1_2"/>
    <property type="match status" value="1"/>
</dbReference>
<evidence type="ECO:0000256" key="15">
    <source>
        <dbReference type="ARBA" id="ARBA00038282"/>
    </source>
</evidence>
<dbReference type="GO" id="GO:0004930">
    <property type="term" value="F:G protein-coupled receptor activity"/>
    <property type="evidence" value="ECO:0007669"/>
    <property type="project" value="UniProtKB-KW"/>
</dbReference>
<evidence type="ECO:0000256" key="17">
    <source>
        <dbReference type="RuleBase" id="RU366025"/>
    </source>
</evidence>
<keyword evidence="16" id="KW-0807">Transducer</keyword>
<evidence type="ECO:0000256" key="19">
    <source>
        <dbReference type="SAM" id="Phobius"/>
    </source>
</evidence>
<dbReference type="InterPro" id="IPR017452">
    <property type="entry name" value="GPCR_Rhodpsn_7TM"/>
</dbReference>
<keyword evidence="3 17" id="KW-0645">Protease</keyword>
<comment type="similarity">
    <text evidence="16">Belongs to the G-protein coupled receptor 1 family.</text>
</comment>
<evidence type="ECO:0000256" key="14">
    <source>
        <dbReference type="ARBA" id="ARBA00023288"/>
    </source>
</evidence>
<comment type="similarity">
    <text evidence="15">Belongs to the peptidase C19 family. USP12/USP46 subfamily.</text>
</comment>
<keyword evidence="11 19" id="KW-0472">Membrane</keyword>
<keyword evidence="7 17" id="KW-0378">Hydrolase</keyword>
<dbReference type="PRINTS" id="PR00650">
    <property type="entry name" value="GPR12ORPHANR"/>
</dbReference>
<feature type="transmembrane region" description="Helical" evidence="19">
    <location>
        <begin position="443"/>
        <end position="466"/>
    </location>
</feature>
<evidence type="ECO:0000256" key="9">
    <source>
        <dbReference type="ARBA" id="ARBA00022833"/>
    </source>
</evidence>
<evidence type="ECO:0000256" key="5">
    <source>
        <dbReference type="ARBA" id="ARBA00022723"/>
    </source>
</evidence>
<dbReference type="GO" id="GO:0005829">
    <property type="term" value="C:cytosol"/>
    <property type="evidence" value="ECO:0007669"/>
    <property type="project" value="TreeGrafter"/>
</dbReference>
<dbReference type="InterPro" id="IPR000599">
    <property type="entry name" value="GPR12"/>
</dbReference>
<dbReference type="Pfam" id="PF00443">
    <property type="entry name" value="UCH"/>
    <property type="match status" value="1"/>
</dbReference>
<dbReference type="GO" id="GO:0005634">
    <property type="term" value="C:nucleus"/>
    <property type="evidence" value="ECO:0007669"/>
    <property type="project" value="TreeGrafter"/>
</dbReference>
<dbReference type="EMBL" id="JAUYZG010000024">
    <property type="protein sequence ID" value="KAK2870072.1"/>
    <property type="molecule type" value="Genomic_DNA"/>
</dbReference>
<dbReference type="FunFam" id="3.90.70.10:FF:000112">
    <property type="entry name" value="Ubiquitin carboxyl-terminal hydrolase"/>
    <property type="match status" value="1"/>
</dbReference>
<feature type="domain" description="G-protein coupled receptors family 1 profile" evidence="21">
    <location>
        <begin position="457"/>
        <end position="698"/>
    </location>
</feature>
<keyword evidence="16" id="KW-0675">Receptor</keyword>
<dbReference type="InterPro" id="IPR050164">
    <property type="entry name" value="Peptidase_C19"/>
</dbReference>
<accession>A0AA88P4E2</accession>
<reference evidence="22" key="1">
    <citation type="submission" date="2023-08" db="EMBL/GenBank/DDBJ databases">
        <title>Chromosome-level Genome Assembly of mud carp (Cirrhinus molitorella).</title>
        <authorList>
            <person name="Liu H."/>
        </authorList>
    </citation>
    <scope>NUCLEOTIDE SEQUENCE</scope>
    <source>
        <strain evidence="22">Prfri</strain>
        <tissue evidence="22">Muscle</tissue>
    </source>
</reference>
<keyword evidence="23" id="KW-1185">Reference proteome</keyword>
<dbReference type="Proteomes" id="UP001187343">
    <property type="component" value="Unassembled WGS sequence"/>
</dbReference>
<keyword evidence="16" id="KW-0297">G-protein coupled receptor</keyword>
<feature type="transmembrane region" description="Helical" evidence="19">
    <location>
        <begin position="647"/>
        <end position="666"/>
    </location>
</feature>
<evidence type="ECO:0000259" key="20">
    <source>
        <dbReference type="PROSITE" id="PS50235"/>
    </source>
</evidence>
<dbReference type="CDD" id="cd15961">
    <property type="entry name" value="7tmA_GPR12"/>
    <property type="match status" value="1"/>
</dbReference>
<feature type="domain" description="USP" evidence="20">
    <location>
        <begin position="24"/>
        <end position="353"/>
    </location>
</feature>
<evidence type="ECO:0000313" key="23">
    <source>
        <dbReference type="Proteomes" id="UP001187343"/>
    </source>
</evidence>
<evidence type="ECO:0000256" key="7">
    <source>
        <dbReference type="ARBA" id="ARBA00022801"/>
    </source>
</evidence>
<feature type="transmembrane region" description="Helical" evidence="19">
    <location>
        <begin position="551"/>
        <end position="575"/>
    </location>
</feature>
<gene>
    <name evidence="22" type="ORF">Q8A67_024464</name>
</gene>
<dbReference type="EC" id="3.4.19.12" evidence="17"/>
<dbReference type="InterPro" id="IPR000276">
    <property type="entry name" value="GPCR_Rhodpsn"/>
</dbReference>
<feature type="region of interest" description="Disordered" evidence="18">
    <location>
        <begin position="133"/>
        <end position="155"/>
    </location>
</feature>
<evidence type="ECO:0000256" key="2">
    <source>
        <dbReference type="ARBA" id="ARBA00004370"/>
    </source>
</evidence>
<dbReference type="PRINTS" id="PR00237">
    <property type="entry name" value="GPCRRHODOPSN"/>
</dbReference>
<evidence type="ECO:0000256" key="10">
    <source>
        <dbReference type="ARBA" id="ARBA00022989"/>
    </source>
</evidence>
<dbReference type="PRINTS" id="PR00644">
    <property type="entry name" value="GPRORPHANR"/>
</dbReference>
<keyword evidence="4 16" id="KW-0812">Transmembrane</keyword>
<keyword evidence="9" id="KW-0862">Zinc</keyword>
<evidence type="ECO:0000256" key="12">
    <source>
        <dbReference type="ARBA" id="ARBA00023139"/>
    </source>
</evidence>
<evidence type="ECO:0000256" key="3">
    <source>
        <dbReference type="ARBA" id="ARBA00022670"/>
    </source>
</evidence>
<organism evidence="22 23">
    <name type="scientific">Cirrhinus molitorella</name>
    <name type="common">mud carp</name>
    <dbReference type="NCBI Taxonomy" id="172907"/>
    <lineage>
        <taxon>Eukaryota</taxon>
        <taxon>Metazoa</taxon>
        <taxon>Chordata</taxon>
        <taxon>Craniata</taxon>
        <taxon>Vertebrata</taxon>
        <taxon>Euteleostomi</taxon>
        <taxon>Actinopterygii</taxon>
        <taxon>Neopterygii</taxon>
        <taxon>Teleostei</taxon>
        <taxon>Ostariophysi</taxon>
        <taxon>Cypriniformes</taxon>
        <taxon>Cyprinidae</taxon>
        <taxon>Labeoninae</taxon>
        <taxon>Labeonini</taxon>
        <taxon>Cirrhinus</taxon>
    </lineage>
</organism>
<evidence type="ECO:0000256" key="18">
    <source>
        <dbReference type="SAM" id="MobiDB-lite"/>
    </source>
</evidence>
<evidence type="ECO:0000256" key="13">
    <source>
        <dbReference type="ARBA" id="ARBA00023180"/>
    </source>
</evidence>
<name>A0AA88P4E2_9TELE</name>
<evidence type="ECO:0000313" key="22">
    <source>
        <dbReference type="EMBL" id="KAK2870072.1"/>
    </source>
</evidence>
<evidence type="ECO:0000256" key="6">
    <source>
        <dbReference type="ARBA" id="ARBA00022786"/>
    </source>
</evidence>
<dbReference type="AlphaFoldDB" id="A0AA88P4E2"/>
<dbReference type="InterPro" id="IPR001394">
    <property type="entry name" value="Peptidase_C19_UCH"/>
</dbReference>
<dbReference type="SUPFAM" id="SSF81321">
    <property type="entry name" value="Family A G protein-coupled receptor-like"/>
    <property type="match status" value="1"/>
</dbReference>
<keyword evidence="5" id="KW-0479">Metal-binding</keyword>
<sequence length="731" mass="81765">MGANASALEKEIGSEQFPVNEHYFGLVNFGNTCYCNSVLQALYFCRPFREKILAYRSQPRRKENLLTCLADLFHSIANQKRKVGVIPPKKFITRLRKENELFDNYMQQDAHEFLNYLLNTIADLLQEERKQDKQNGKLANGTLDSQNNNSTPPSSTWVHEIFQGTLTNETRCLTCETISSKDEDFLDLSVDVEQNTSITHCLRGFSNTETLCSEYKYYCEECRSKQEAHKRMRVKKLPMILALHLKRFKYMEQLQRYTKLSYRVVFPLELRLFNTSGDATNPERLYDLVAVVVHCGSGPNRGHYIAIVKSHDFWLLFDDDIVEKIDAQAIEEFYGLTSEISKNSESGFLLQRHLTHTPPHPSKPTLAGLHAAVTLDAMQSQGLLNVTGGRMSEEVPVSPSWLAQEPTWGSSGAGSIENITVGTYPPAVVLPARPPAELLVNPWDIVLCSSGTLIACENALVVLVIWQNPALRAPMFLLIGSLALADLLAGLGLVLHFTFAYLLRSDSAQLLTVGLVVASFSASVFSLLAITIDRYLSLYYALTYNSERTAAFTYTMLVLLWGVSLCLGLLPVTGVNCLGQEANCSVVWPLTKNNVAVLSVSFLLLFGLMLQLYVQICKIVMRHAHQIALQHHFLAASPHYVTTRKGVSTLAIILGTFAACWMPFTVYSLIADYTYPPLYTYAMLVPATYNSVINPVIYAFRNQEIQKALWLVCCGCIPASVAQRARTPSDV</sequence>
<feature type="transmembrane region" description="Helical" evidence="19">
    <location>
        <begin position="478"/>
        <end position="502"/>
    </location>
</feature>
<dbReference type="InterPro" id="IPR028889">
    <property type="entry name" value="USP"/>
</dbReference>
<dbReference type="PANTHER" id="PTHR24006:SF647">
    <property type="entry name" value="UBIQUITIN CARBOXYL-TERMINAL HYDROLASE 12"/>
    <property type="match status" value="1"/>
</dbReference>
<dbReference type="PROSITE" id="PS00237">
    <property type="entry name" value="G_PROTEIN_RECEP_F1_1"/>
    <property type="match status" value="1"/>
</dbReference>
<evidence type="ECO:0000256" key="1">
    <source>
        <dbReference type="ARBA" id="ARBA00000707"/>
    </source>
</evidence>
<comment type="subcellular location">
    <subcellularLocation>
        <location evidence="2">Membrane</location>
    </subcellularLocation>
</comment>
<keyword evidence="10 19" id="KW-1133">Transmembrane helix</keyword>
<dbReference type="GO" id="GO:0006508">
    <property type="term" value="P:proteolysis"/>
    <property type="evidence" value="ECO:0007669"/>
    <property type="project" value="UniProtKB-KW"/>
</dbReference>
<protein>
    <recommendedName>
        <fullName evidence="17">Ubiquitin carboxyl-terminal hydrolase</fullName>
        <ecNumber evidence="17">3.4.19.12</ecNumber>
    </recommendedName>
</protein>
<feature type="transmembrane region" description="Helical" evidence="19">
    <location>
        <begin position="508"/>
        <end position="530"/>
    </location>
</feature>
<evidence type="ECO:0000259" key="21">
    <source>
        <dbReference type="PROSITE" id="PS50262"/>
    </source>
</evidence>
<dbReference type="InterPro" id="IPR018200">
    <property type="entry name" value="USP_CS"/>
</dbReference>
<comment type="caution">
    <text evidence="22">The sequence shown here is derived from an EMBL/GenBank/DDBJ whole genome shotgun (WGS) entry which is preliminary data.</text>
</comment>
<evidence type="ECO:0000256" key="4">
    <source>
        <dbReference type="ARBA" id="ARBA00022692"/>
    </source>
</evidence>
<dbReference type="GO" id="GO:0046872">
    <property type="term" value="F:metal ion binding"/>
    <property type="evidence" value="ECO:0007669"/>
    <property type="project" value="UniProtKB-KW"/>
</dbReference>
<keyword evidence="8 17" id="KW-0788">Thiol protease</keyword>
<dbReference type="InterPro" id="IPR000723">
    <property type="entry name" value="GPR_3/6/12_orphan"/>
</dbReference>
<keyword evidence="14" id="KW-0449">Lipoprotein</keyword>
<dbReference type="Gene3D" id="3.90.70.10">
    <property type="entry name" value="Cysteine proteinases"/>
    <property type="match status" value="1"/>
</dbReference>
<evidence type="ECO:0000256" key="16">
    <source>
        <dbReference type="RuleBase" id="RU000688"/>
    </source>
</evidence>
<dbReference type="SUPFAM" id="SSF54001">
    <property type="entry name" value="Cysteine proteinases"/>
    <property type="match status" value="1"/>
</dbReference>
<dbReference type="Gene3D" id="1.20.1070.10">
    <property type="entry name" value="Rhodopsin 7-helix transmembrane proteins"/>
    <property type="match status" value="1"/>
</dbReference>
<dbReference type="PANTHER" id="PTHR24006">
    <property type="entry name" value="UBIQUITIN CARBOXYL-TERMINAL HYDROLASE"/>
    <property type="match status" value="1"/>
</dbReference>
<dbReference type="PROSITE" id="PS50235">
    <property type="entry name" value="USP_3"/>
    <property type="match status" value="1"/>
</dbReference>
<dbReference type="PROSITE" id="PS00973">
    <property type="entry name" value="USP_2"/>
    <property type="match status" value="1"/>
</dbReference>
<dbReference type="PROSITE" id="PS00972">
    <property type="entry name" value="USP_1"/>
    <property type="match status" value="1"/>
</dbReference>
<keyword evidence="12" id="KW-0564">Palmitate</keyword>
<dbReference type="Pfam" id="PF00001">
    <property type="entry name" value="7tm_1"/>
    <property type="match status" value="1"/>
</dbReference>
<evidence type="ECO:0000256" key="8">
    <source>
        <dbReference type="ARBA" id="ARBA00022807"/>
    </source>
</evidence>
<feature type="transmembrane region" description="Helical" evidence="19">
    <location>
        <begin position="595"/>
        <end position="614"/>
    </location>
</feature>